<accession>U4LPX5</accession>
<reference evidence="3 4" key="1">
    <citation type="journal article" date="2013" name="PLoS Genet.">
        <title>The genome and development-dependent transcriptomes of Pyronema confluens: a window into fungal evolution.</title>
        <authorList>
            <person name="Traeger S."/>
            <person name="Altegoer F."/>
            <person name="Freitag M."/>
            <person name="Gabaldon T."/>
            <person name="Kempken F."/>
            <person name="Kumar A."/>
            <person name="Marcet-Houben M."/>
            <person name="Poggeler S."/>
            <person name="Stajich J.E."/>
            <person name="Nowrousian M."/>
        </authorList>
    </citation>
    <scope>NUCLEOTIDE SEQUENCE [LARGE SCALE GENOMIC DNA]</scope>
    <source>
        <strain evidence="4">CBS 100304</strain>
        <tissue evidence="3">Vegetative mycelium</tissue>
    </source>
</reference>
<feature type="region of interest" description="Disordered" evidence="1">
    <location>
        <begin position="890"/>
        <end position="914"/>
    </location>
</feature>
<evidence type="ECO:0000313" key="3">
    <source>
        <dbReference type="EMBL" id="CCX34005.1"/>
    </source>
</evidence>
<feature type="region of interest" description="Disordered" evidence="1">
    <location>
        <begin position="73"/>
        <end position="122"/>
    </location>
</feature>
<protein>
    <submittedName>
        <fullName evidence="3">Uncharacterized protein</fullName>
    </submittedName>
</protein>
<feature type="compositionally biased region" description="Basic and acidic residues" evidence="1">
    <location>
        <begin position="890"/>
        <end position="899"/>
    </location>
</feature>
<dbReference type="OrthoDB" id="10349989at2759"/>
<keyword evidence="2" id="KW-0732">Signal</keyword>
<feature type="signal peptide" evidence="2">
    <location>
        <begin position="1"/>
        <end position="25"/>
    </location>
</feature>
<dbReference type="EMBL" id="HF936296">
    <property type="protein sequence ID" value="CCX34005.1"/>
    <property type="molecule type" value="Genomic_DNA"/>
</dbReference>
<gene>
    <name evidence="3" type="ORF">PCON_02483</name>
</gene>
<feature type="region of interest" description="Disordered" evidence="1">
    <location>
        <begin position="282"/>
        <end position="325"/>
    </location>
</feature>
<proteinExistence type="predicted"/>
<feature type="compositionally biased region" description="Basic and acidic residues" evidence="1">
    <location>
        <begin position="94"/>
        <end position="103"/>
    </location>
</feature>
<evidence type="ECO:0000256" key="1">
    <source>
        <dbReference type="SAM" id="MobiDB-lite"/>
    </source>
</evidence>
<name>U4LPX5_PYROM</name>
<feature type="chain" id="PRO_5004652548" evidence="2">
    <location>
        <begin position="26"/>
        <end position="914"/>
    </location>
</feature>
<dbReference type="Proteomes" id="UP000018144">
    <property type="component" value="Unassembled WGS sequence"/>
</dbReference>
<dbReference type="AlphaFoldDB" id="U4LPX5"/>
<sequence length="914" mass="102774">MKPHRSPGRLLSLALVLFLLNDSNAAAVAVNSPNRSLSVKQTEIPLQSARSVEAQRGFDGSRRYPLRKIMEGVVLPRDEPQPIPTGDLADDVSEEKNTEEKNAENSPADATMPTPEMTPAPQIDLPEHLAAMSAYARFHSREMQNHIDWVHAGESARSAGLWTPDAGQPIPTQFFTGLSYEELRRQNEPDKMIWDPQPTETQCAKRDGEQCLPGITLAPTPKFKEVSQEELDAYKRRYNREMQNHIDWVHAGESARSAGLWTPDAGQPIPTQFFTGLSNEELRRQNEADSTHKPSHCVRRSDETGAEGLEPECIPEITPAPTSGEVTQDDLDWAARRFSRQQQHLLDRFHAGESARSAGLWTPDAGQPIPTQFFTGLTFEEMMKQNEDDKSPHLTRKLAPTKCVKRSEQTGAADIASEGSSEVLVGVDPDGLVKMASEALVEGDESVIEEAPLPTEPVEEVYDPGYLDPMEYYADFQNFFGDMKSMKEEFTVPPNYKSDIGLPTPSMKASAVSVPVQTVVAGPVQEDGAEISVKQSKYHKYPPLPYFFDENDRAVRNSDNACINPYTGEVLWDPKDHVGEIRPNWPDYPKQYALKLDAIAEPAKIIKRERYPRLPYDIDEEGLPVRDEHDILMNPDTKESLYQNTDQPLSISEYYDDNGNPIRNKLGVLINPAAGEEFYESLVYPVKRPNYPDHLEYYAGRVGPNGFMPPNCNGKAYDPRMYWCDQQWKNHDPCPVTFDHREANQPSFVRWQPCGKGCYNPMDDQCSIDQSEPAVPAVPAGDAQKESFKGVFTPQWSEQYAKDELQFPYSQDPGPQLEDLYDYEFFINAQYFVPHDLGLPYVDAPMCGKKAYDPRLYYCANEMNVCPVHRQGVSYPEHYAAMYKGCEEGHGTRKSEGSRPQKSNGGCCHGGKEK</sequence>
<feature type="compositionally biased region" description="Low complexity" evidence="1">
    <location>
        <begin position="104"/>
        <end position="121"/>
    </location>
</feature>
<keyword evidence="4" id="KW-1185">Reference proteome</keyword>
<organism evidence="3 4">
    <name type="scientific">Pyronema omphalodes (strain CBS 100304)</name>
    <name type="common">Pyronema confluens</name>
    <dbReference type="NCBI Taxonomy" id="1076935"/>
    <lineage>
        <taxon>Eukaryota</taxon>
        <taxon>Fungi</taxon>
        <taxon>Dikarya</taxon>
        <taxon>Ascomycota</taxon>
        <taxon>Pezizomycotina</taxon>
        <taxon>Pezizomycetes</taxon>
        <taxon>Pezizales</taxon>
        <taxon>Pyronemataceae</taxon>
        <taxon>Pyronema</taxon>
    </lineage>
</organism>
<evidence type="ECO:0000313" key="4">
    <source>
        <dbReference type="Proteomes" id="UP000018144"/>
    </source>
</evidence>
<feature type="compositionally biased region" description="Basic and acidic residues" evidence="1">
    <location>
        <begin position="282"/>
        <end position="292"/>
    </location>
</feature>
<evidence type="ECO:0000256" key="2">
    <source>
        <dbReference type="SAM" id="SignalP"/>
    </source>
</evidence>